<evidence type="ECO:0000313" key="1">
    <source>
        <dbReference type="EMBL" id="EIJ81759.1"/>
    </source>
</evidence>
<proteinExistence type="predicted"/>
<dbReference type="PATRIC" id="fig|997296.3.peg.541"/>
<dbReference type="EMBL" id="AFEU01000001">
    <property type="protein sequence ID" value="EIJ81759.1"/>
    <property type="molecule type" value="Genomic_DNA"/>
</dbReference>
<sequence>MEHLDKQFETLVIHHGYDSKEHLGSLSVPIS</sequence>
<protein>
    <submittedName>
        <fullName evidence="1">Uncharacterized protein</fullName>
    </submittedName>
</protein>
<dbReference type="AlphaFoldDB" id="I3E5I8"/>
<name>I3E5I8_BACMT</name>
<gene>
    <name evidence="1" type="ORF">PB1_02430</name>
</gene>
<organism evidence="1 2">
    <name type="scientific">Bacillus methanolicus PB1</name>
    <dbReference type="NCBI Taxonomy" id="997296"/>
    <lineage>
        <taxon>Bacteria</taxon>
        <taxon>Bacillati</taxon>
        <taxon>Bacillota</taxon>
        <taxon>Bacilli</taxon>
        <taxon>Bacillales</taxon>
        <taxon>Bacillaceae</taxon>
        <taxon>Bacillus</taxon>
    </lineage>
</organism>
<evidence type="ECO:0000313" key="2">
    <source>
        <dbReference type="Proteomes" id="UP000010523"/>
    </source>
</evidence>
<reference evidence="1 2" key="1">
    <citation type="journal article" date="2012" name="Appl. Environ. Microbiol.">
        <title>Genome Sequence of Thermotolerant Bacillus methanolicus: Features and Regulation Related to Methylotrophy and Production of L-Lysine and L-Glutamate from Methanol.</title>
        <authorList>
            <person name="Heggeset T.M."/>
            <person name="Krog A."/>
            <person name="Balzer S."/>
            <person name="Wentzel A."/>
            <person name="Ellingsen T.E."/>
            <person name="Brautaset T."/>
        </authorList>
    </citation>
    <scope>NUCLEOTIDE SEQUENCE [LARGE SCALE GENOMIC DNA]</scope>
    <source>
        <strain evidence="1 2">PB1</strain>
    </source>
</reference>
<keyword evidence="2" id="KW-1185">Reference proteome</keyword>
<accession>I3E5I8</accession>
<dbReference type="STRING" id="997296.PB1_02430"/>
<dbReference type="Proteomes" id="UP000010523">
    <property type="component" value="Unassembled WGS sequence"/>
</dbReference>
<comment type="caution">
    <text evidence="1">The sequence shown here is derived from an EMBL/GenBank/DDBJ whole genome shotgun (WGS) entry which is preliminary data.</text>
</comment>